<sequence length="382" mass="42388">MTDLVVMSLEVWDDVWRRNQHLVAGLLRGGRVDRVLFVEPPVDALHQVRSGRRPDLRRVGLRTIELSGAPRTGQLWGLRPVKVLPRRIDGRGDRRRAEGVARAARKVGMEDPVLWVNDPGGAEVLAATGWNAFYDMTDDWLAADRSDAELERLRRQEDRLMSECREVVVCSVGLERTRSELRDVVLVPNGVDLEPYRVRQPRPSDLGEGRIALYLGTAHRDRLDVELVVRTAEVLRALPEGGRVLLVGPAPLPRRDLDRLERAGVALLGPRPSDSVPAYLQHADVLLVPHVLSEFTASLDPIKAYEYRAARRPVIATPVPGFVDVADPLVRAVGTEDFPAAVAEAFESPVPWSPTLPRDLPSWLDRVAQLSAVLDRVEAVGG</sequence>
<dbReference type="SUPFAM" id="SSF53756">
    <property type="entry name" value="UDP-Glycosyltransferase/glycogen phosphorylase"/>
    <property type="match status" value="1"/>
</dbReference>
<keyword evidence="1" id="KW-0808">Transferase</keyword>
<evidence type="ECO:0000313" key="1">
    <source>
        <dbReference type="EMBL" id="TQM95277.1"/>
    </source>
</evidence>
<dbReference type="OrthoDB" id="9771846at2"/>
<organism evidence="1 2">
    <name type="scientific">Ornithinimicrobium humiphilum</name>
    <dbReference type="NCBI Taxonomy" id="125288"/>
    <lineage>
        <taxon>Bacteria</taxon>
        <taxon>Bacillati</taxon>
        <taxon>Actinomycetota</taxon>
        <taxon>Actinomycetes</taxon>
        <taxon>Micrococcales</taxon>
        <taxon>Ornithinimicrobiaceae</taxon>
        <taxon>Ornithinimicrobium</taxon>
    </lineage>
</organism>
<dbReference type="Pfam" id="PF13692">
    <property type="entry name" value="Glyco_trans_1_4"/>
    <property type="match status" value="1"/>
</dbReference>
<dbReference type="RefSeq" id="WP_141817059.1">
    <property type="nucleotide sequence ID" value="NZ_BAAAIL010000003.1"/>
</dbReference>
<keyword evidence="2" id="KW-1185">Reference proteome</keyword>
<gene>
    <name evidence="1" type="ORF">FB476_0116</name>
</gene>
<dbReference type="EMBL" id="VFPU01000001">
    <property type="protein sequence ID" value="TQM95277.1"/>
    <property type="molecule type" value="Genomic_DNA"/>
</dbReference>
<dbReference type="Gene3D" id="3.40.50.2000">
    <property type="entry name" value="Glycogen Phosphorylase B"/>
    <property type="match status" value="1"/>
</dbReference>
<reference evidence="1 2" key="1">
    <citation type="submission" date="2019-06" db="EMBL/GenBank/DDBJ databases">
        <title>Sequencing the genomes of 1000 actinobacteria strains.</title>
        <authorList>
            <person name="Klenk H.-P."/>
        </authorList>
    </citation>
    <scope>NUCLEOTIDE SEQUENCE [LARGE SCALE GENOMIC DNA]</scope>
    <source>
        <strain evidence="1 2">DSM 12362</strain>
    </source>
</reference>
<proteinExistence type="predicted"/>
<name>A0A543KJN4_9MICO</name>
<dbReference type="Proteomes" id="UP000315133">
    <property type="component" value="Unassembled WGS sequence"/>
</dbReference>
<accession>A0A543KJN4</accession>
<dbReference type="GO" id="GO:0016740">
    <property type="term" value="F:transferase activity"/>
    <property type="evidence" value="ECO:0007669"/>
    <property type="project" value="UniProtKB-KW"/>
</dbReference>
<comment type="caution">
    <text evidence="1">The sequence shown here is derived from an EMBL/GenBank/DDBJ whole genome shotgun (WGS) entry which is preliminary data.</text>
</comment>
<evidence type="ECO:0000313" key="2">
    <source>
        <dbReference type="Proteomes" id="UP000315133"/>
    </source>
</evidence>
<protein>
    <submittedName>
        <fullName evidence="1">Glycosyl transferase family 1</fullName>
    </submittedName>
</protein>
<dbReference type="AlphaFoldDB" id="A0A543KJN4"/>